<name>A0ABR8A2L2_9CYAN</name>
<dbReference type="RefSeq" id="WP_190541537.1">
    <property type="nucleotide sequence ID" value="NZ_CAWPNO010000051.1"/>
</dbReference>
<protein>
    <submittedName>
        <fullName evidence="1">Uncharacterized protein</fullName>
    </submittedName>
</protein>
<sequence>MVNPVSVQRDRSDIYQQALDDFGITELLSRLSNFSHPNFDAAYLVERQELENLAVILIQRLTNSLESNLIASYLSAIEQGKSDLVLSQINVEIPPPSIELPNHFPNVEIPRFLYGDKLRWVSSDDVTDWGIAIGRFYSFAPHRCCWMWRYLIWLAKDSPSAAWTIADTAWEEDLEPFAPAEAS</sequence>
<evidence type="ECO:0000313" key="2">
    <source>
        <dbReference type="Proteomes" id="UP000658514"/>
    </source>
</evidence>
<organism evidence="1 2">
    <name type="scientific">Calothrix parietina FACHB-288</name>
    <dbReference type="NCBI Taxonomy" id="2692896"/>
    <lineage>
        <taxon>Bacteria</taxon>
        <taxon>Bacillati</taxon>
        <taxon>Cyanobacteriota</taxon>
        <taxon>Cyanophyceae</taxon>
        <taxon>Nostocales</taxon>
        <taxon>Calotrichaceae</taxon>
        <taxon>Calothrix</taxon>
    </lineage>
</organism>
<evidence type="ECO:0000313" key="1">
    <source>
        <dbReference type="EMBL" id="MBD2194181.1"/>
    </source>
</evidence>
<dbReference type="EMBL" id="JACJQH010000002">
    <property type="protein sequence ID" value="MBD2194181.1"/>
    <property type="molecule type" value="Genomic_DNA"/>
</dbReference>
<gene>
    <name evidence="1" type="ORF">H6G24_01565</name>
</gene>
<keyword evidence="2" id="KW-1185">Reference proteome</keyword>
<dbReference type="Proteomes" id="UP000658514">
    <property type="component" value="Unassembled WGS sequence"/>
</dbReference>
<reference evidence="1 2" key="1">
    <citation type="journal article" date="2020" name="ISME J.">
        <title>Comparative genomics reveals insights into cyanobacterial evolution and habitat adaptation.</title>
        <authorList>
            <person name="Chen M.Y."/>
            <person name="Teng W.K."/>
            <person name="Zhao L."/>
            <person name="Hu C.X."/>
            <person name="Zhou Y.K."/>
            <person name="Han B.P."/>
            <person name="Song L.R."/>
            <person name="Shu W.S."/>
        </authorList>
    </citation>
    <scope>NUCLEOTIDE SEQUENCE [LARGE SCALE GENOMIC DNA]</scope>
    <source>
        <strain evidence="1 2">FACHB-288</strain>
    </source>
</reference>
<proteinExistence type="predicted"/>
<comment type="caution">
    <text evidence="1">The sequence shown here is derived from an EMBL/GenBank/DDBJ whole genome shotgun (WGS) entry which is preliminary data.</text>
</comment>
<accession>A0ABR8A2L2</accession>